<keyword evidence="2" id="KW-1185">Reference proteome</keyword>
<dbReference type="EMBL" id="BPLR01019442">
    <property type="protein sequence ID" value="GIX67906.1"/>
    <property type="molecule type" value="Genomic_DNA"/>
</dbReference>
<organism evidence="1 2">
    <name type="scientific">Caerostris extrusa</name>
    <name type="common">Bark spider</name>
    <name type="synonym">Caerostris bankana</name>
    <dbReference type="NCBI Taxonomy" id="172846"/>
    <lineage>
        <taxon>Eukaryota</taxon>
        <taxon>Metazoa</taxon>
        <taxon>Ecdysozoa</taxon>
        <taxon>Arthropoda</taxon>
        <taxon>Chelicerata</taxon>
        <taxon>Arachnida</taxon>
        <taxon>Araneae</taxon>
        <taxon>Araneomorphae</taxon>
        <taxon>Entelegynae</taxon>
        <taxon>Araneoidea</taxon>
        <taxon>Araneidae</taxon>
        <taxon>Caerostris</taxon>
    </lineage>
</organism>
<dbReference type="Proteomes" id="UP001054945">
    <property type="component" value="Unassembled WGS sequence"/>
</dbReference>
<dbReference type="AlphaFoldDB" id="A0AAV4M647"/>
<name>A0AAV4M647_CAEEX</name>
<evidence type="ECO:0000313" key="2">
    <source>
        <dbReference type="Proteomes" id="UP001054945"/>
    </source>
</evidence>
<reference evidence="1 2" key="1">
    <citation type="submission" date="2021-06" db="EMBL/GenBank/DDBJ databases">
        <title>Caerostris extrusa draft genome.</title>
        <authorList>
            <person name="Kono N."/>
            <person name="Arakawa K."/>
        </authorList>
    </citation>
    <scope>NUCLEOTIDE SEQUENCE [LARGE SCALE GENOMIC DNA]</scope>
</reference>
<evidence type="ECO:0000313" key="1">
    <source>
        <dbReference type="EMBL" id="GIX67906.1"/>
    </source>
</evidence>
<proteinExistence type="predicted"/>
<sequence>MFSTGLQNTYPCFTSVAIYSFGYELRRYKYSGSENYNRASGIGDWFLIYLLSKNMDPDAFTVMMMILAGKLQNDVIFQNHEAILIMPSTIIYE</sequence>
<protein>
    <submittedName>
        <fullName evidence="1">Uncharacterized protein</fullName>
    </submittedName>
</protein>
<gene>
    <name evidence="1" type="ORF">CEXT_357701</name>
</gene>
<comment type="caution">
    <text evidence="1">The sequence shown here is derived from an EMBL/GenBank/DDBJ whole genome shotgun (WGS) entry which is preliminary data.</text>
</comment>
<accession>A0AAV4M647</accession>